<accession>A0A8B7XUR9</accession>
<dbReference type="AlphaFoldDB" id="A0A8B7XUR9"/>
<dbReference type="KEGG" id="aplc:110976008"/>
<name>A0A8B7XUR9_ACAPL</name>
<dbReference type="SUPFAM" id="SSF51735">
    <property type="entry name" value="NAD(P)-binding Rossmann-fold domains"/>
    <property type="match status" value="1"/>
</dbReference>
<dbReference type="PANTHER" id="PTHR43333:SF1">
    <property type="entry name" value="D-ISOMER SPECIFIC 2-HYDROXYACID DEHYDROGENASE NAD-BINDING DOMAIN-CONTAINING PROTEIN"/>
    <property type="match status" value="1"/>
</dbReference>
<dbReference type="CDD" id="cd05300">
    <property type="entry name" value="2-Hacid_dh_1"/>
    <property type="match status" value="1"/>
</dbReference>
<dbReference type="Proteomes" id="UP000694845">
    <property type="component" value="Unplaced"/>
</dbReference>
<gene>
    <name evidence="5" type="primary">LOC110976008</name>
</gene>
<dbReference type="GO" id="GO:0016491">
    <property type="term" value="F:oxidoreductase activity"/>
    <property type="evidence" value="ECO:0007669"/>
    <property type="project" value="UniProtKB-KW"/>
</dbReference>
<sequence>MASEVGCSRLPVVTILTRYAASSLRLLDLWKSRLSHIPYKLLDHEKPEEATADLQEAEILLADPDLIGGYFSHLPEAKWVQGTWAGIDDLVDIVNPADLPPPFTFTRLGGGLTASMAEYVIAQMVAHERHFYEMKAAQEKKEWKWRNYRLMKHLTLGILGLGDIGEEIARVCKAFGMRIWGLGRRDRSPEERSKNVDEYRPLSGLAELLADCDYICNVLPKTSATIDLLSGDVLSSCTKQPVFINVGRGSVISEDSILNALDKGWISHAILDVFITEPLPPESKLWSSPKVTITPHYAANTQPCAAGESPTAMVLPNAIIDVMQENYKRYVNGEPLKYAVNWKLGY</sequence>
<proteinExistence type="predicted"/>
<organism evidence="4 5">
    <name type="scientific">Acanthaster planci</name>
    <name type="common">Crown-of-thorns starfish</name>
    <dbReference type="NCBI Taxonomy" id="133434"/>
    <lineage>
        <taxon>Eukaryota</taxon>
        <taxon>Metazoa</taxon>
        <taxon>Echinodermata</taxon>
        <taxon>Eleutherozoa</taxon>
        <taxon>Asterozoa</taxon>
        <taxon>Asteroidea</taxon>
        <taxon>Valvatacea</taxon>
        <taxon>Valvatida</taxon>
        <taxon>Acanthasteridae</taxon>
        <taxon>Acanthaster</taxon>
    </lineage>
</organism>
<evidence type="ECO:0000256" key="1">
    <source>
        <dbReference type="ARBA" id="ARBA00023002"/>
    </source>
</evidence>
<evidence type="ECO:0000256" key="2">
    <source>
        <dbReference type="ARBA" id="ARBA00023027"/>
    </source>
</evidence>
<dbReference type="OrthoDB" id="298012at2759"/>
<keyword evidence="2" id="KW-0520">NAD</keyword>
<reference evidence="5" key="1">
    <citation type="submission" date="2025-08" db="UniProtKB">
        <authorList>
            <consortium name="RefSeq"/>
        </authorList>
    </citation>
    <scope>IDENTIFICATION</scope>
</reference>
<dbReference type="FunFam" id="3.40.50.720:FF:000363">
    <property type="entry name" value="D-isomer specific 2-hydroxyacid dehydrogenase"/>
    <property type="match status" value="1"/>
</dbReference>
<dbReference type="GeneID" id="110976008"/>
<keyword evidence="4" id="KW-1185">Reference proteome</keyword>
<protein>
    <submittedName>
        <fullName evidence="5">Uncharacterized protein LOC110976008 isoform X1</fullName>
    </submittedName>
</protein>
<feature type="domain" description="D-isomer specific 2-hydroxyacid dehydrogenase NAD-binding" evidence="3">
    <location>
        <begin position="121"/>
        <end position="298"/>
    </location>
</feature>
<dbReference type="PANTHER" id="PTHR43333">
    <property type="entry name" value="2-HACID_DH_C DOMAIN-CONTAINING PROTEIN"/>
    <property type="match status" value="1"/>
</dbReference>
<dbReference type="GO" id="GO:0051287">
    <property type="term" value="F:NAD binding"/>
    <property type="evidence" value="ECO:0007669"/>
    <property type="project" value="InterPro"/>
</dbReference>
<keyword evidence="1" id="KW-0560">Oxidoreductase</keyword>
<dbReference type="RefSeq" id="XP_022084603.1">
    <property type="nucleotide sequence ID" value="XM_022228911.1"/>
</dbReference>
<evidence type="ECO:0000313" key="4">
    <source>
        <dbReference type="Proteomes" id="UP000694845"/>
    </source>
</evidence>
<dbReference type="Pfam" id="PF02826">
    <property type="entry name" value="2-Hacid_dh_C"/>
    <property type="match status" value="1"/>
</dbReference>
<dbReference type="InterPro" id="IPR036291">
    <property type="entry name" value="NAD(P)-bd_dom_sf"/>
</dbReference>
<dbReference type="InterPro" id="IPR006140">
    <property type="entry name" value="D-isomer_DH_NAD-bd"/>
</dbReference>
<dbReference type="Gene3D" id="3.40.50.720">
    <property type="entry name" value="NAD(P)-binding Rossmann-like Domain"/>
    <property type="match status" value="2"/>
</dbReference>
<evidence type="ECO:0000259" key="3">
    <source>
        <dbReference type="Pfam" id="PF02826"/>
    </source>
</evidence>
<evidence type="ECO:0000313" key="5">
    <source>
        <dbReference type="RefSeq" id="XP_022084603.1"/>
    </source>
</evidence>